<evidence type="ECO:0000313" key="2">
    <source>
        <dbReference type="Proteomes" id="UP000176998"/>
    </source>
</evidence>
<name>A0A1G4AVN1_9PEZI</name>
<organism evidence="1 2">
    <name type="scientific">Colletotrichum orchidophilum</name>
    <dbReference type="NCBI Taxonomy" id="1209926"/>
    <lineage>
        <taxon>Eukaryota</taxon>
        <taxon>Fungi</taxon>
        <taxon>Dikarya</taxon>
        <taxon>Ascomycota</taxon>
        <taxon>Pezizomycotina</taxon>
        <taxon>Sordariomycetes</taxon>
        <taxon>Hypocreomycetidae</taxon>
        <taxon>Glomerellales</taxon>
        <taxon>Glomerellaceae</taxon>
        <taxon>Colletotrichum</taxon>
    </lineage>
</organism>
<evidence type="ECO:0000313" key="1">
    <source>
        <dbReference type="EMBL" id="OHE93156.1"/>
    </source>
</evidence>
<comment type="caution">
    <text evidence="1">The sequence shown here is derived from an EMBL/GenBank/DDBJ whole genome shotgun (WGS) entry which is preliminary data.</text>
</comment>
<dbReference type="Proteomes" id="UP000176998">
    <property type="component" value="Unassembled WGS sequence"/>
</dbReference>
<protein>
    <submittedName>
        <fullName evidence="1">Uncharacterized protein</fullName>
    </submittedName>
</protein>
<dbReference type="AlphaFoldDB" id="A0A1G4AVN1"/>
<accession>A0A1G4AVN1</accession>
<gene>
    <name evidence="1" type="ORF">CORC01_11568</name>
</gene>
<dbReference type="GeneID" id="34564701"/>
<dbReference type="RefSeq" id="XP_022470322.1">
    <property type="nucleotide sequence ID" value="XM_022623191.1"/>
</dbReference>
<reference evidence="1 2" key="1">
    <citation type="submission" date="2016-09" db="EMBL/GenBank/DDBJ databases">
        <authorList>
            <person name="Capua I."/>
            <person name="De Benedictis P."/>
            <person name="Joannis T."/>
            <person name="Lombin L.H."/>
            <person name="Cattoli G."/>
        </authorList>
    </citation>
    <scope>NUCLEOTIDE SEQUENCE [LARGE SCALE GENOMIC DNA]</scope>
    <source>
        <strain evidence="1 2">IMI 309357</strain>
    </source>
</reference>
<proteinExistence type="predicted"/>
<dbReference type="OrthoDB" id="5315084at2759"/>
<keyword evidence="2" id="KW-1185">Reference proteome</keyword>
<sequence length="207" mass="23523">MANDNAPIEWVEVIWKIGKPGPKARQNAQDLLKAHWKTATLNQRPVTSLLIRSLLHNTTKTTSLRHGKPCFGSKSDGWHVTTSWKKTERLFITAHGYTNGPHDFNPKSSTLGRWEPKSIDKADTCGNPIWPAEPLDVRKYTREYHPKVFLDSLIREDETGPDLLVSEQSHEGQGLPQSDVTNQLFSQMTLFDERHQDIIQLDSQTTS</sequence>
<dbReference type="EMBL" id="MJBS01000127">
    <property type="protein sequence ID" value="OHE93156.1"/>
    <property type="molecule type" value="Genomic_DNA"/>
</dbReference>